<proteinExistence type="predicted"/>
<evidence type="ECO:0000313" key="2">
    <source>
        <dbReference type="EMBL" id="KAF5747016.1"/>
    </source>
</evidence>
<evidence type="ECO:0000256" key="1">
    <source>
        <dbReference type="SAM" id="Phobius"/>
    </source>
</evidence>
<keyword evidence="1" id="KW-0812">Transmembrane</keyword>
<feature type="transmembrane region" description="Helical" evidence="1">
    <location>
        <begin position="12"/>
        <end position="31"/>
    </location>
</feature>
<comment type="caution">
    <text evidence="2">The sequence shown here is derived from an EMBL/GenBank/DDBJ whole genome shotgun (WGS) entry which is preliminary data.</text>
</comment>
<gene>
    <name evidence="2" type="ORF">HS088_TW06G01193</name>
</gene>
<evidence type="ECO:0000313" key="3">
    <source>
        <dbReference type="Proteomes" id="UP000593562"/>
    </source>
</evidence>
<keyword evidence="2" id="KW-0378">Hydrolase</keyword>
<keyword evidence="3" id="KW-1185">Reference proteome</keyword>
<dbReference type="GO" id="GO:0006508">
    <property type="term" value="P:proteolysis"/>
    <property type="evidence" value="ECO:0007669"/>
    <property type="project" value="UniProtKB-KW"/>
</dbReference>
<keyword evidence="1" id="KW-1133">Transmembrane helix</keyword>
<dbReference type="InParanoid" id="A0A7J7DLQ3"/>
<sequence>MAAIASHGDAALSMVPLAAMITIAAALMTTLSSKNNPLGIKALRRTPAKPYWAHGSEGKANTA</sequence>
<accession>A0A7J7DLQ3</accession>
<keyword evidence="2" id="KW-0645">Protease</keyword>
<name>A0A7J7DLQ3_TRIWF</name>
<dbReference type="EMBL" id="JAAARO010000006">
    <property type="protein sequence ID" value="KAF5747016.1"/>
    <property type="molecule type" value="Genomic_DNA"/>
</dbReference>
<dbReference type="AlphaFoldDB" id="A0A7J7DLQ3"/>
<keyword evidence="1" id="KW-0472">Membrane</keyword>
<dbReference type="GO" id="GO:0008233">
    <property type="term" value="F:peptidase activity"/>
    <property type="evidence" value="ECO:0007669"/>
    <property type="project" value="UniProtKB-KW"/>
</dbReference>
<dbReference type="Proteomes" id="UP000593562">
    <property type="component" value="Unassembled WGS sequence"/>
</dbReference>
<protein>
    <submittedName>
        <fullName evidence="2">Cysteine protease</fullName>
    </submittedName>
</protein>
<organism evidence="2 3">
    <name type="scientific">Tripterygium wilfordii</name>
    <name type="common">Thunder God vine</name>
    <dbReference type="NCBI Taxonomy" id="458696"/>
    <lineage>
        <taxon>Eukaryota</taxon>
        <taxon>Viridiplantae</taxon>
        <taxon>Streptophyta</taxon>
        <taxon>Embryophyta</taxon>
        <taxon>Tracheophyta</taxon>
        <taxon>Spermatophyta</taxon>
        <taxon>Magnoliopsida</taxon>
        <taxon>eudicotyledons</taxon>
        <taxon>Gunneridae</taxon>
        <taxon>Pentapetalae</taxon>
        <taxon>rosids</taxon>
        <taxon>fabids</taxon>
        <taxon>Celastrales</taxon>
        <taxon>Celastraceae</taxon>
        <taxon>Tripterygium</taxon>
    </lineage>
</organism>
<reference evidence="2 3" key="1">
    <citation type="journal article" date="2020" name="Nat. Commun.">
        <title>Genome of Tripterygium wilfordii and identification of cytochrome P450 involved in triptolide biosynthesis.</title>
        <authorList>
            <person name="Tu L."/>
            <person name="Su P."/>
            <person name="Zhang Z."/>
            <person name="Gao L."/>
            <person name="Wang J."/>
            <person name="Hu T."/>
            <person name="Zhou J."/>
            <person name="Zhang Y."/>
            <person name="Zhao Y."/>
            <person name="Liu Y."/>
            <person name="Song Y."/>
            <person name="Tong Y."/>
            <person name="Lu Y."/>
            <person name="Yang J."/>
            <person name="Xu C."/>
            <person name="Jia M."/>
            <person name="Peters R.J."/>
            <person name="Huang L."/>
            <person name="Gao W."/>
        </authorList>
    </citation>
    <scope>NUCLEOTIDE SEQUENCE [LARGE SCALE GENOMIC DNA]</scope>
    <source>
        <strain evidence="3">cv. XIE 37</strain>
        <tissue evidence="2">Leaf</tissue>
    </source>
</reference>